<evidence type="ECO:0000259" key="10">
    <source>
        <dbReference type="PROSITE" id="PS50110"/>
    </source>
</evidence>
<keyword evidence="7" id="KW-0804">Transcription</keyword>
<dbReference type="InterPro" id="IPR016032">
    <property type="entry name" value="Sig_transdc_resp-reg_C-effctor"/>
</dbReference>
<comment type="subcellular location">
    <subcellularLocation>
        <location evidence="1">Cytoplasm</location>
    </subcellularLocation>
</comment>
<keyword evidence="4" id="KW-0902">Two-component regulatory system</keyword>
<gene>
    <name evidence="12" type="ORF">W7K_09875</name>
</gene>
<evidence type="ECO:0000313" key="12">
    <source>
        <dbReference type="EMBL" id="KOE99342.1"/>
    </source>
</evidence>
<dbReference type="GeneID" id="90526250"/>
<dbReference type="PANTHER" id="PTHR48111">
    <property type="entry name" value="REGULATOR OF RPOS"/>
    <property type="match status" value="1"/>
</dbReference>
<dbReference type="InterPro" id="IPR039420">
    <property type="entry name" value="WalR-like"/>
</dbReference>
<dbReference type="RefSeq" id="WP_010484092.1">
    <property type="nucleotide sequence ID" value="NZ_AJLO02000021.1"/>
</dbReference>
<feature type="domain" description="Response regulatory" evidence="10">
    <location>
        <begin position="3"/>
        <end position="116"/>
    </location>
</feature>
<dbReference type="Pfam" id="PF00486">
    <property type="entry name" value="Trans_reg_C"/>
    <property type="match status" value="1"/>
</dbReference>
<feature type="domain" description="OmpR/PhoB-type" evidence="11">
    <location>
        <begin position="126"/>
        <end position="225"/>
    </location>
</feature>
<dbReference type="PROSITE" id="PS51755">
    <property type="entry name" value="OMPR_PHOB"/>
    <property type="match status" value="1"/>
</dbReference>
<dbReference type="Proteomes" id="UP000036890">
    <property type="component" value="Unassembled WGS sequence"/>
</dbReference>
<dbReference type="InterPro" id="IPR001867">
    <property type="entry name" value="OmpR/PhoB-type_DNA-bd"/>
</dbReference>
<evidence type="ECO:0000259" key="11">
    <source>
        <dbReference type="PROSITE" id="PS51755"/>
    </source>
</evidence>
<evidence type="ECO:0000256" key="6">
    <source>
        <dbReference type="ARBA" id="ARBA00023125"/>
    </source>
</evidence>
<name>A0A0L8AAD3_9GAMM</name>
<dbReference type="SUPFAM" id="SSF46894">
    <property type="entry name" value="C-terminal effector domain of the bipartite response regulators"/>
    <property type="match status" value="1"/>
</dbReference>
<dbReference type="OrthoDB" id="9802426at2"/>
<evidence type="ECO:0000256" key="3">
    <source>
        <dbReference type="ARBA" id="ARBA00022553"/>
    </source>
</evidence>
<dbReference type="AlphaFoldDB" id="A0A0L8AAD3"/>
<dbReference type="InterPro" id="IPR036388">
    <property type="entry name" value="WH-like_DNA-bd_sf"/>
</dbReference>
<sequence>MLDIVLVEDDARLGTMVSDYLQRHGYQVAHERSGERAVARILAEKPALVLLDVGLPDQDGFEVCRQIRPHYDGIICVLTARTDNIDQVLGLELGADDYIGKPIEPRVLLARLRAHLRRHRRVEPRDGSLRFGELNIDPSTRNVHLQGGLLELTTAEFDLLFLLASNAGQILDRDALLRGLRGIAFDGLDRSIDARISRLRRKLGDNPEQPERIKTVRGRGYLFSRSAWG</sequence>
<dbReference type="GO" id="GO:0032993">
    <property type="term" value="C:protein-DNA complex"/>
    <property type="evidence" value="ECO:0007669"/>
    <property type="project" value="TreeGrafter"/>
</dbReference>
<dbReference type="Pfam" id="PF00072">
    <property type="entry name" value="Response_reg"/>
    <property type="match status" value="1"/>
</dbReference>
<dbReference type="GO" id="GO:0006355">
    <property type="term" value="P:regulation of DNA-templated transcription"/>
    <property type="evidence" value="ECO:0007669"/>
    <property type="project" value="InterPro"/>
</dbReference>
<keyword evidence="3 8" id="KW-0597">Phosphoprotein</keyword>
<feature type="modified residue" description="4-aspartylphosphate" evidence="8">
    <location>
        <position position="52"/>
    </location>
</feature>
<dbReference type="Gene3D" id="1.10.10.10">
    <property type="entry name" value="Winged helix-like DNA-binding domain superfamily/Winged helix DNA-binding domain"/>
    <property type="match status" value="1"/>
</dbReference>
<evidence type="ECO:0000256" key="9">
    <source>
        <dbReference type="PROSITE-ProRule" id="PRU01091"/>
    </source>
</evidence>
<dbReference type="GO" id="GO:0000156">
    <property type="term" value="F:phosphorelay response regulator activity"/>
    <property type="evidence" value="ECO:0007669"/>
    <property type="project" value="TreeGrafter"/>
</dbReference>
<keyword evidence="6 9" id="KW-0238">DNA-binding</keyword>
<dbReference type="EMBL" id="AJLO02000021">
    <property type="protein sequence ID" value="KOE99342.1"/>
    <property type="molecule type" value="Genomic_DNA"/>
</dbReference>
<comment type="caution">
    <text evidence="12">The sequence shown here is derived from an EMBL/GenBank/DDBJ whole genome shotgun (WGS) entry which is preliminary data.</text>
</comment>
<dbReference type="Gene3D" id="6.10.250.690">
    <property type="match status" value="1"/>
</dbReference>
<dbReference type="PANTHER" id="PTHR48111:SF47">
    <property type="entry name" value="TRANSCRIPTIONAL REGULATORY PROTEIN RSTA"/>
    <property type="match status" value="1"/>
</dbReference>
<evidence type="ECO:0000256" key="8">
    <source>
        <dbReference type="PROSITE-ProRule" id="PRU00169"/>
    </source>
</evidence>
<reference evidence="12 13" key="1">
    <citation type="journal article" date="2012" name="J. Bacteriol.">
        <title>Genome sequence of a novel nicotine-degrading strain, Pseudomonas geniculata N1.</title>
        <authorList>
            <person name="Tang H."/>
            <person name="Yu H."/>
            <person name="Tai C."/>
            <person name="Huang K."/>
            <person name="Liu Y."/>
            <person name="Wang L."/>
            <person name="Yao Y."/>
            <person name="Wu G."/>
            <person name="Xu P."/>
        </authorList>
    </citation>
    <scope>NUCLEOTIDE SEQUENCE [LARGE SCALE GENOMIC DNA]</scope>
    <source>
        <strain evidence="12 13">N1</strain>
    </source>
</reference>
<dbReference type="SUPFAM" id="SSF52172">
    <property type="entry name" value="CheY-like"/>
    <property type="match status" value="1"/>
</dbReference>
<dbReference type="FunFam" id="1.10.10.10:FF:000099">
    <property type="entry name" value="Two-component system response regulator TorR"/>
    <property type="match status" value="1"/>
</dbReference>
<feature type="DNA-binding region" description="OmpR/PhoB-type" evidence="9">
    <location>
        <begin position="126"/>
        <end position="225"/>
    </location>
</feature>
<dbReference type="PROSITE" id="PS50110">
    <property type="entry name" value="RESPONSE_REGULATORY"/>
    <property type="match status" value="1"/>
</dbReference>
<dbReference type="GO" id="GO:0005829">
    <property type="term" value="C:cytosol"/>
    <property type="evidence" value="ECO:0007669"/>
    <property type="project" value="TreeGrafter"/>
</dbReference>
<evidence type="ECO:0000256" key="1">
    <source>
        <dbReference type="ARBA" id="ARBA00004496"/>
    </source>
</evidence>
<keyword evidence="5" id="KW-0805">Transcription regulation</keyword>
<evidence type="ECO:0000256" key="4">
    <source>
        <dbReference type="ARBA" id="ARBA00023012"/>
    </source>
</evidence>
<dbReference type="SMART" id="SM00862">
    <property type="entry name" value="Trans_reg_C"/>
    <property type="match status" value="1"/>
</dbReference>
<evidence type="ECO:0000256" key="7">
    <source>
        <dbReference type="ARBA" id="ARBA00023163"/>
    </source>
</evidence>
<keyword evidence="2" id="KW-0963">Cytoplasm</keyword>
<evidence type="ECO:0000313" key="13">
    <source>
        <dbReference type="Proteomes" id="UP000036890"/>
    </source>
</evidence>
<protein>
    <submittedName>
        <fullName evidence="12">Chemotaxis protein CheY</fullName>
    </submittedName>
</protein>
<dbReference type="SMART" id="SM00448">
    <property type="entry name" value="REC"/>
    <property type="match status" value="1"/>
</dbReference>
<evidence type="ECO:0000256" key="2">
    <source>
        <dbReference type="ARBA" id="ARBA00022490"/>
    </source>
</evidence>
<accession>A0A0L8AAD3</accession>
<dbReference type="InterPro" id="IPR011006">
    <property type="entry name" value="CheY-like_superfamily"/>
</dbReference>
<dbReference type="Gene3D" id="3.40.50.2300">
    <property type="match status" value="1"/>
</dbReference>
<proteinExistence type="predicted"/>
<dbReference type="GO" id="GO:0000976">
    <property type="term" value="F:transcription cis-regulatory region binding"/>
    <property type="evidence" value="ECO:0007669"/>
    <property type="project" value="TreeGrafter"/>
</dbReference>
<organism evidence="12 13">
    <name type="scientific">Stenotrophomonas geniculata N1</name>
    <dbReference type="NCBI Taxonomy" id="1167641"/>
    <lineage>
        <taxon>Bacteria</taxon>
        <taxon>Pseudomonadati</taxon>
        <taxon>Pseudomonadota</taxon>
        <taxon>Gammaproteobacteria</taxon>
        <taxon>Lysobacterales</taxon>
        <taxon>Lysobacteraceae</taxon>
        <taxon>Stenotrophomonas</taxon>
    </lineage>
</organism>
<dbReference type="InterPro" id="IPR001789">
    <property type="entry name" value="Sig_transdc_resp-reg_receiver"/>
</dbReference>
<evidence type="ECO:0000256" key="5">
    <source>
        <dbReference type="ARBA" id="ARBA00023015"/>
    </source>
</evidence>
<dbReference type="CDD" id="cd00383">
    <property type="entry name" value="trans_reg_C"/>
    <property type="match status" value="1"/>
</dbReference>